<evidence type="ECO:0000313" key="3">
    <source>
        <dbReference type="EMBL" id="CAB5018405.1"/>
    </source>
</evidence>
<feature type="transmembrane region" description="Helical" evidence="1">
    <location>
        <begin position="147"/>
        <end position="171"/>
    </location>
</feature>
<organism evidence="3">
    <name type="scientific">freshwater metagenome</name>
    <dbReference type="NCBI Taxonomy" id="449393"/>
    <lineage>
        <taxon>unclassified sequences</taxon>
        <taxon>metagenomes</taxon>
        <taxon>ecological metagenomes</taxon>
    </lineage>
</organism>
<feature type="transmembrane region" description="Helical" evidence="1">
    <location>
        <begin position="183"/>
        <end position="202"/>
    </location>
</feature>
<evidence type="ECO:0000313" key="2">
    <source>
        <dbReference type="EMBL" id="CAB4946934.1"/>
    </source>
</evidence>
<reference evidence="3" key="1">
    <citation type="submission" date="2020-05" db="EMBL/GenBank/DDBJ databases">
        <authorList>
            <person name="Chiriac C."/>
            <person name="Salcher M."/>
            <person name="Ghai R."/>
            <person name="Kavagutti S V."/>
        </authorList>
    </citation>
    <scope>NUCLEOTIDE SEQUENCE</scope>
</reference>
<dbReference type="AlphaFoldDB" id="A0A6J7QN64"/>
<evidence type="ECO:0000256" key="1">
    <source>
        <dbReference type="SAM" id="Phobius"/>
    </source>
</evidence>
<name>A0A6J7QN64_9ZZZZ</name>
<feature type="transmembrane region" description="Helical" evidence="1">
    <location>
        <begin position="26"/>
        <end position="44"/>
    </location>
</feature>
<feature type="transmembrane region" description="Helical" evidence="1">
    <location>
        <begin position="50"/>
        <end position="68"/>
    </location>
</feature>
<proteinExistence type="predicted"/>
<sequence length="272" mass="28481">MTEATPDSDLQVRRFESERIHASSKVLLLAAIGLALWGIGRLLSGSAQPVQLPPLGAILLVIAIVLHVDHLTFRLGRTAVVLIVLGAVINGVGSLLFFLRVDSSAYLSCYGFSFLLGGVGVAMVAVHKERQLTTTVEEYAQGIPYRAQVTVHASFLSLVTAASGLVLYGFGLFATTNSTNRNPYILMCGGAILVAIGIVSHVEHLIPRVGLPAVIAGVVAPILFAVAWIPDALNPANIASRLIAPGTFLGIGALLGALACVLALLKKRSTDS</sequence>
<protein>
    <submittedName>
        <fullName evidence="3">Unannotated protein</fullName>
    </submittedName>
</protein>
<feature type="transmembrane region" description="Helical" evidence="1">
    <location>
        <begin position="209"/>
        <end position="230"/>
    </location>
</feature>
<feature type="transmembrane region" description="Helical" evidence="1">
    <location>
        <begin position="105"/>
        <end position="126"/>
    </location>
</feature>
<keyword evidence="1" id="KW-0812">Transmembrane</keyword>
<gene>
    <name evidence="2" type="ORF">UFOPK3773_01183</name>
    <name evidence="3" type="ORF">UFOPK3992_01568</name>
</gene>
<dbReference type="EMBL" id="CAFBOZ010000254">
    <property type="protein sequence ID" value="CAB5018405.1"/>
    <property type="molecule type" value="Genomic_DNA"/>
</dbReference>
<feature type="transmembrane region" description="Helical" evidence="1">
    <location>
        <begin position="80"/>
        <end position="99"/>
    </location>
</feature>
<keyword evidence="1" id="KW-1133">Transmembrane helix</keyword>
<feature type="transmembrane region" description="Helical" evidence="1">
    <location>
        <begin position="242"/>
        <end position="265"/>
    </location>
</feature>
<accession>A0A6J7QN64</accession>
<dbReference type="EMBL" id="CAFBNF010000129">
    <property type="protein sequence ID" value="CAB4946934.1"/>
    <property type="molecule type" value="Genomic_DNA"/>
</dbReference>
<keyword evidence="1" id="KW-0472">Membrane</keyword>